<evidence type="ECO:0000313" key="2">
    <source>
        <dbReference type="EMBL" id="GAL27099.1"/>
    </source>
</evidence>
<name>A0ABQ0JEB8_9VIBR</name>
<proteinExistence type="predicted"/>
<evidence type="ECO:0000256" key="1">
    <source>
        <dbReference type="SAM" id="Phobius"/>
    </source>
</evidence>
<reference evidence="3" key="2">
    <citation type="submission" date="2014-09" db="EMBL/GenBank/DDBJ databases">
        <authorList>
            <consortium name="NBRP consortium"/>
            <person name="Sawabe T."/>
            <person name="Meirelles P."/>
            <person name="Nakanishi M."/>
            <person name="Sayaka M."/>
            <person name="Hattori M."/>
            <person name="Ohkuma M."/>
        </authorList>
    </citation>
    <scope>NUCLEOTIDE SEQUENCE [LARGE SCALE GENOMIC DNA]</scope>
    <source>
        <strain evidence="3">JCM 19239</strain>
    </source>
</reference>
<reference evidence="3" key="1">
    <citation type="submission" date="2014-09" db="EMBL/GenBank/DDBJ databases">
        <title>Vibrio variabilis JCM 19239. (C206) whole genome shotgun sequence.</title>
        <authorList>
            <person name="Sawabe T."/>
            <person name="Meirelles P."/>
            <person name="Nakanishi M."/>
            <person name="Sayaka M."/>
            <person name="Hattori M."/>
            <person name="Ohkuma M."/>
        </authorList>
    </citation>
    <scope>NUCLEOTIDE SEQUENCE [LARGE SCALE GENOMIC DNA]</scope>
    <source>
        <strain evidence="3">JCM 19239</strain>
    </source>
</reference>
<keyword evidence="1" id="KW-0812">Transmembrane</keyword>
<keyword evidence="1" id="KW-0472">Membrane</keyword>
<protein>
    <submittedName>
        <fullName evidence="2">Uncharacterized protein</fullName>
    </submittedName>
</protein>
<keyword evidence="3" id="KW-1185">Reference proteome</keyword>
<comment type="caution">
    <text evidence="2">The sequence shown here is derived from an EMBL/GenBank/DDBJ whole genome shotgun (WGS) entry which is preliminary data.</text>
</comment>
<accession>A0ABQ0JEB8</accession>
<sequence length="49" mass="5649">MYKALLEVNTWILLVLLVVNALMVSLAMSLIFKPFLSSNLTVLKKRERQ</sequence>
<keyword evidence="1" id="KW-1133">Transmembrane helix</keyword>
<dbReference type="EMBL" id="BBMS01000025">
    <property type="protein sequence ID" value="GAL27099.1"/>
    <property type="molecule type" value="Genomic_DNA"/>
</dbReference>
<organism evidence="2 3">
    <name type="scientific">Vibrio variabilis</name>
    <dbReference type="NCBI Taxonomy" id="990271"/>
    <lineage>
        <taxon>Bacteria</taxon>
        <taxon>Pseudomonadati</taxon>
        <taxon>Pseudomonadota</taxon>
        <taxon>Gammaproteobacteria</taxon>
        <taxon>Vibrionales</taxon>
        <taxon>Vibrionaceae</taxon>
        <taxon>Vibrio</taxon>
    </lineage>
</organism>
<dbReference type="Proteomes" id="UP000029223">
    <property type="component" value="Unassembled WGS sequence"/>
</dbReference>
<feature type="transmembrane region" description="Helical" evidence="1">
    <location>
        <begin position="12"/>
        <end position="36"/>
    </location>
</feature>
<evidence type="ECO:0000313" key="3">
    <source>
        <dbReference type="Proteomes" id="UP000029223"/>
    </source>
</evidence>
<gene>
    <name evidence="2" type="ORF">JCM19239_1113</name>
</gene>